<accession>A0A0F8B2K7</accession>
<dbReference type="OrthoDB" id="4925544at2759"/>
<sequence length="528" mass="58654">MEPSSNGIPAAPHLVPSFSTEEDADLLAESAYELVSNMDTESQDGRLTPMLSLGTASQGGEDDVHSLADSSSDVEVDAEADADADADSHDSDHYEHETVPSQSEIDQANDVCRRVACRSTTDLVDEDEDYDTTPLPSQTLIDYVSVAADAATTAAATIAAKHETASVVTESDESEDEDDIVDGDGPDRDRTPRSSHLVVVDKDLSRRHILDLFRQCAAPETLSRSPSIDYMEDSLDKPSTPTLSMTLERPKDNASLLLLRNQGKLPHGHYSSKIAKKYGLPKMSILETLIAALLMLGFFGVFLFGTYKLATIERPEVAVAHIGNGILPMNMPTATTTIVNYHTSVRYIYVTKTATPTPTSDPFSRFQLRRFWLPNDKPSLIYTKSTKAWAKLSHVGTSLKNKMRSKEPMCSIRSPKLDHPWATIRHKAQTWKDKIFADAKLAQAKDSVFHLKHRLAPFLSKEAQMVSFRARLVSAKCKMSYLRAQIQAKAWWLHMRGHADESKLYAIRGDKYLKDQLSKLSRWTQGRV</sequence>
<feature type="compositionally biased region" description="Acidic residues" evidence="1">
    <location>
        <begin position="72"/>
        <end position="85"/>
    </location>
</feature>
<proteinExistence type="predicted"/>
<feature type="region of interest" description="Disordered" evidence="1">
    <location>
        <begin position="1"/>
        <end position="21"/>
    </location>
</feature>
<keyword evidence="2" id="KW-1133">Transmembrane helix</keyword>
<name>A0A0F8B2K7_CERFI</name>
<evidence type="ECO:0000313" key="4">
    <source>
        <dbReference type="Proteomes" id="UP000034841"/>
    </source>
</evidence>
<dbReference type="EMBL" id="LBBL01000182">
    <property type="protein sequence ID" value="KKF94075.1"/>
    <property type="molecule type" value="Genomic_DNA"/>
</dbReference>
<dbReference type="Proteomes" id="UP000034841">
    <property type="component" value="Unassembled WGS sequence"/>
</dbReference>
<organism evidence="3 4">
    <name type="scientific">Ceratocystis fimbriata f. sp. platani</name>
    <dbReference type="NCBI Taxonomy" id="88771"/>
    <lineage>
        <taxon>Eukaryota</taxon>
        <taxon>Fungi</taxon>
        <taxon>Dikarya</taxon>
        <taxon>Ascomycota</taxon>
        <taxon>Pezizomycotina</taxon>
        <taxon>Sordariomycetes</taxon>
        <taxon>Hypocreomycetidae</taxon>
        <taxon>Microascales</taxon>
        <taxon>Ceratocystidaceae</taxon>
        <taxon>Ceratocystis</taxon>
    </lineage>
</organism>
<reference evidence="3 4" key="1">
    <citation type="submission" date="2015-04" db="EMBL/GenBank/DDBJ databases">
        <title>Genome sequence of Ceratocystis platani, a major pathogen of plane trees.</title>
        <authorList>
            <person name="Belbahri L."/>
        </authorList>
    </citation>
    <scope>NUCLEOTIDE SEQUENCE [LARGE SCALE GENOMIC DNA]</scope>
    <source>
        <strain evidence="3 4">CFO</strain>
    </source>
</reference>
<evidence type="ECO:0000256" key="2">
    <source>
        <dbReference type="SAM" id="Phobius"/>
    </source>
</evidence>
<evidence type="ECO:0000256" key="1">
    <source>
        <dbReference type="SAM" id="MobiDB-lite"/>
    </source>
</evidence>
<feature type="compositionally biased region" description="Basic and acidic residues" evidence="1">
    <location>
        <begin position="86"/>
        <end position="98"/>
    </location>
</feature>
<feature type="region of interest" description="Disordered" evidence="1">
    <location>
        <begin position="162"/>
        <end position="195"/>
    </location>
</feature>
<feature type="region of interest" description="Disordered" evidence="1">
    <location>
        <begin position="37"/>
        <end position="107"/>
    </location>
</feature>
<comment type="caution">
    <text evidence="3">The sequence shown here is derived from an EMBL/GenBank/DDBJ whole genome shotgun (WGS) entry which is preliminary data.</text>
</comment>
<keyword evidence="4" id="KW-1185">Reference proteome</keyword>
<gene>
    <name evidence="3" type="ORF">CFO_g3564</name>
</gene>
<keyword evidence="2" id="KW-0812">Transmembrane</keyword>
<feature type="transmembrane region" description="Helical" evidence="2">
    <location>
        <begin position="285"/>
        <end position="307"/>
    </location>
</feature>
<protein>
    <submittedName>
        <fullName evidence="3">Uncharacterized protein</fullName>
    </submittedName>
</protein>
<evidence type="ECO:0000313" key="3">
    <source>
        <dbReference type="EMBL" id="KKF94075.1"/>
    </source>
</evidence>
<feature type="compositionally biased region" description="Acidic residues" evidence="1">
    <location>
        <begin position="170"/>
        <end position="184"/>
    </location>
</feature>
<keyword evidence="2" id="KW-0472">Membrane</keyword>
<dbReference type="AlphaFoldDB" id="A0A0F8B2K7"/>